<comment type="caution">
    <text evidence="2">The sequence shown here is derived from an EMBL/GenBank/DDBJ whole genome shotgun (WGS) entry which is preliminary data.</text>
</comment>
<keyword evidence="3" id="KW-1185">Reference proteome</keyword>
<feature type="region of interest" description="Disordered" evidence="1">
    <location>
        <begin position="164"/>
        <end position="197"/>
    </location>
</feature>
<evidence type="ECO:0000256" key="1">
    <source>
        <dbReference type="SAM" id="MobiDB-lite"/>
    </source>
</evidence>
<reference evidence="2 3" key="1">
    <citation type="journal article" date="2011" name="Cell">
        <title>The monarch butterfly genome yields insights into long-distance migration.</title>
        <authorList>
            <person name="Zhan S."/>
            <person name="Merlin C."/>
            <person name="Boore J.L."/>
            <person name="Reppert S.M."/>
        </authorList>
    </citation>
    <scope>NUCLEOTIDE SEQUENCE [LARGE SCALE GENOMIC DNA]</scope>
    <source>
        <strain evidence="2">F-2</strain>
    </source>
</reference>
<dbReference type="InParanoid" id="A0A212FAN9"/>
<dbReference type="AlphaFoldDB" id="A0A212FAN9"/>
<organism evidence="2 3">
    <name type="scientific">Danaus plexippus plexippus</name>
    <dbReference type="NCBI Taxonomy" id="278856"/>
    <lineage>
        <taxon>Eukaryota</taxon>
        <taxon>Metazoa</taxon>
        <taxon>Ecdysozoa</taxon>
        <taxon>Arthropoda</taxon>
        <taxon>Hexapoda</taxon>
        <taxon>Insecta</taxon>
        <taxon>Pterygota</taxon>
        <taxon>Neoptera</taxon>
        <taxon>Endopterygota</taxon>
        <taxon>Lepidoptera</taxon>
        <taxon>Glossata</taxon>
        <taxon>Ditrysia</taxon>
        <taxon>Papilionoidea</taxon>
        <taxon>Nymphalidae</taxon>
        <taxon>Danainae</taxon>
        <taxon>Danaini</taxon>
        <taxon>Danaina</taxon>
        <taxon>Danaus</taxon>
        <taxon>Danaus</taxon>
    </lineage>
</organism>
<sequence>MFRSSVIKTINKSYMFTVLLLINSELVPNGRLQQQTSTLPFPHLTDFQLSDIGKPVYKFEGLDYSQLPPNIFKSDFATCEEEFARCIRFTIHLNPVCGYFVPHGTLRGYEGICELDLSSCREMIRYKVPMYGTNYRQRLVYYLGEGFDCNTYVRRIAEGWIPSDIRDPPDNETSSELAPTADYDYYDTDNQYSEKNA</sequence>
<evidence type="ECO:0000313" key="2">
    <source>
        <dbReference type="EMBL" id="OWR50797.1"/>
    </source>
</evidence>
<proteinExistence type="predicted"/>
<gene>
    <name evidence="2" type="ORF">KGM_205365</name>
</gene>
<name>A0A212FAN9_DANPL</name>
<evidence type="ECO:0000313" key="3">
    <source>
        <dbReference type="Proteomes" id="UP000007151"/>
    </source>
</evidence>
<dbReference type="Proteomes" id="UP000007151">
    <property type="component" value="Unassembled WGS sequence"/>
</dbReference>
<dbReference type="KEGG" id="dpl:KGM_205365"/>
<dbReference type="EMBL" id="AGBW02009443">
    <property type="protein sequence ID" value="OWR50797.1"/>
    <property type="molecule type" value="Genomic_DNA"/>
</dbReference>
<protein>
    <submittedName>
        <fullName evidence="2">Uncharacterized protein</fullName>
    </submittedName>
</protein>
<accession>A0A212FAN9</accession>